<organism evidence="1 2">
    <name type="scientific">Larinioides sclopetarius</name>
    <dbReference type="NCBI Taxonomy" id="280406"/>
    <lineage>
        <taxon>Eukaryota</taxon>
        <taxon>Metazoa</taxon>
        <taxon>Ecdysozoa</taxon>
        <taxon>Arthropoda</taxon>
        <taxon>Chelicerata</taxon>
        <taxon>Arachnida</taxon>
        <taxon>Araneae</taxon>
        <taxon>Araneomorphae</taxon>
        <taxon>Entelegynae</taxon>
        <taxon>Araneoidea</taxon>
        <taxon>Araneidae</taxon>
        <taxon>Larinioides</taxon>
    </lineage>
</organism>
<reference evidence="1 2" key="1">
    <citation type="submission" date="2024-04" db="EMBL/GenBank/DDBJ databases">
        <authorList>
            <person name="Rising A."/>
            <person name="Reimegard J."/>
            <person name="Sonavane S."/>
            <person name="Akerstrom W."/>
            <person name="Nylinder S."/>
            <person name="Hedman E."/>
            <person name="Kallberg Y."/>
        </authorList>
    </citation>
    <scope>NUCLEOTIDE SEQUENCE [LARGE SCALE GENOMIC DNA]</scope>
</reference>
<dbReference type="AlphaFoldDB" id="A0AAV1ZS69"/>
<dbReference type="EMBL" id="CAXIEN010000078">
    <property type="protein sequence ID" value="CAL1274642.1"/>
    <property type="molecule type" value="Genomic_DNA"/>
</dbReference>
<comment type="caution">
    <text evidence="1">The sequence shown here is derived from an EMBL/GenBank/DDBJ whole genome shotgun (WGS) entry which is preliminary data.</text>
</comment>
<evidence type="ECO:0000313" key="2">
    <source>
        <dbReference type="Proteomes" id="UP001497382"/>
    </source>
</evidence>
<name>A0AAV1ZS69_9ARAC</name>
<gene>
    <name evidence="1" type="ORF">LARSCL_LOCUS7581</name>
</gene>
<proteinExistence type="predicted"/>
<accession>A0AAV1ZS69</accession>
<dbReference type="Proteomes" id="UP001497382">
    <property type="component" value="Unassembled WGS sequence"/>
</dbReference>
<sequence length="182" mass="21504">MAYIIDMSNISREREFATGCLVWIMKERNPNLWLDFLSALQENEDSDEESDPLCQIDIDQTLSRYGRIYEAINDYAEDNNEVIEAKYRSFFTEHRDPAEPHIKNFMELVSRFAYGLYEKHFSYEIIIGFSAHVSVFGYMSYEAKGLQHVVKYAISSITYVLKFYGFDDSKYSELRLFAENFY</sequence>
<protein>
    <submittedName>
        <fullName evidence="1">Uncharacterized protein</fullName>
    </submittedName>
</protein>
<evidence type="ECO:0000313" key="1">
    <source>
        <dbReference type="EMBL" id="CAL1274642.1"/>
    </source>
</evidence>
<keyword evidence="2" id="KW-1185">Reference proteome</keyword>